<sequence>MAAMTFTNTRSLRHTIHLFNSYVRTAYMSIKTVTEACSILAMSAMNARYVKEPYSFENQIAL</sequence>
<protein>
    <submittedName>
        <fullName evidence="1">Uncharacterized protein</fullName>
    </submittedName>
</protein>
<evidence type="ECO:0000313" key="2">
    <source>
        <dbReference type="Proteomes" id="UP000324222"/>
    </source>
</evidence>
<reference evidence="1 2" key="1">
    <citation type="submission" date="2019-05" db="EMBL/GenBank/DDBJ databases">
        <title>Another draft genome of Portunus trituberculatus and its Hox gene families provides insights of decapod evolution.</title>
        <authorList>
            <person name="Jeong J.-H."/>
            <person name="Song I."/>
            <person name="Kim S."/>
            <person name="Choi T."/>
            <person name="Kim D."/>
            <person name="Ryu S."/>
            <person name="Kim W."/>
        </authorList>
    </citation>
    <scope>NUCLEOTIDE SEQUENCE [LARGE SCALE GENOMIC DNA]</scope>
    <source>
        <tissue evidence="1">Muscle</tissue>
    </source>
</reference>
<proteinExistence type="predicted"/>
<evidence type="ECO:0000313" key="1">
    <source>
        <dbReference type="EMBL" id="MPC97178.1"/>
    </source>
</evidence>
<accession>A0A5B7JVW7</accession>
<gene>
    <name evidence="1" type="ORF">E2C01_092476</name>
</gene>
<comment type="caution">
    <text evidence="1">The sequence shown here is derived from an EMBL/GenBank/DDBJ whole genome shotgun (WGS) entry which is preliminary data.</text>
</comment>
<organism evidence="1 2">
    <name type="scientific">Portunus trituberculatus</name>
    <name type="common">Swimming crab</name>
    <name type="synonym">Neptunus trituberculatus</name>
    <dbReference type="NCBI Taxonomy" id="210409"/>
    <lineage>
        <taxon>Eukaryota</taxon>
        <taxon>Metazoa</taxon>
        <taxon>Ecdysozoa</taxon>
        <taxon>Arthropoda</taxon>
        <taxon>Crustacea</taxon>
        <taxon>Multicrustacea</taxon>
        <taxon>Malacostraca</taxon>
        <taxon>Eumalacostraca</taxon>
        <taxon>Eucarida</taxon>
        <taxon>Decapoda</taxon>
        <taxon>Pleocyemata</taxon>
        <taxon>Brachyura</taxon>
        <taxon>Eubrachyura</taxon>
        <taxon>Portunoidea</taxon>
        <taxon>Portunidae</taxon>
        <taxon>Portuninae</taxon>
        <taxon>Portunus</taxon>
    </lineage>
</organism>
<dbReference type="Proteomes" id="UP000324222">
    <property type="component" value="Unassembled WGS sequence"/>
</dbReference>
<name>A0A5B7JVW7_PORTR</name>
<keyword evidence="2" id="KW-1185">Reference proteome</keyword>
<dbReference type="EMBL" id="VSRR010108900">
    <property type="protein sequence ID" value="MPC97178.1"/>
    <property type="molecule type" value="Genomic_DNA"/>
</dbReference>
<dbReference type="AlphaFoldDB" id="A0A5B7JVW7"/>